<dbReference type="Pfam" id="PF12697">
    <property type="entry name" value="Abhydrolase_6"/>
    <property type="match status" value="1"/>
</dbReference>
<dbReference type="PANTHER" id="PTHR10992">
    <property type="entry name" value="METHYLESTERASE FAMILY MEMBER"/>
    <property type="match status" value="1"/>
</dbReference>
<dbReference type="Proteomes" id="UP000593564">
    <property type="component" value="Unassembled WGS sequence"/>
</dbReference>
<dbReference type="PANTHER" id="PTHR10992:SF1002">
    <property type="entry name" value="SALICYLIC ACID-BINDING PROTEIN 2-LIKE"/>
    <property type="match status" value="1"/>
</dbReference>
<dbReference type="Gene3D" id="3.40.50.1820">
    <property type="entry name" value="alpha/beta hydrolase"/>
    <property type="match status" value="1"/>
</dbReference>
<dbReference type="InterPro" id="IPR029058">
    <property type="entry name" value="AB_hydrolase_fold"/>
</dbReference>
<evidence type="ECO:0000259" key="2">
    <source>
        <dbReference type="Pfam" id="PF12697"/>
    </source>
</evidence>
<organism evidence="3 4">
    <name type="scientific">Camellia sinensis</name>
    <name type="common">Tea plant</name>
    <name type="synonym">Thea sinensis</name>
    <dbReference type="NCBI Taxonomy" id="4442"/>
    <lineage>
        <taxon>Eukaryota</taxon>
        <taxon>Viridiplantae</taxon>
        <taxon>Streptophyta</taxon>
        <taxon>Embryophyta</taxon>
        <taxon>Tracheophyta</taxon>
        <taxon>Spermatophyta</taxon>
        <taxon>Magnoliopsida</taxon>
        <taxon>eudicotyledons</taxon>
        <taxon>Gunneridae</taxon>
        <taxon>Pentapetalae</taxon>
        <taxon>asterids</taxon>
        <taxon>Ericales</taxon>
        <taxon>Theaceae</taxon>
        <taxon>Camellia</taxon>
    </lineage>
</organism>
<dbReference type="GO" id="GO:0080030">
    <property type="term" value="F:methyl indole-3-acetate esterase activity"/>
    <property type="evidence" value="ECO:0007669"/>
    <property type="project" value="TreeGrafter"/>
</dbReference>
<dbReference type="GO" id="GO:0080032">
    <property type="term" value="F:methyl jasmonate esterase activity"/>
    <property type="evidence" value="ECO:0007669"/>
    <property type="project" value="TreeGrafter"/>
</dbReference>
<dbReference type="GO" id="GO:0080031">
    <property type="term" value="F:methyl salicylate esterase activity"/>
    <property type="evidence" value="ECO:0007669"/>
    <property type="project" value="TreeGrafter"/>
</dbReference>
<feature type="domain" description="AB hydrolase-1" evidence="2">
    <location>
        <begin position="36"/>
        <end position="276"/>
    </location>
</feature>
<sequence length="288" mass="32062">MDKNQMVLVSILIFLHHITKTTIASEKSPPTSSKHFVLVHGSCHGAWSWHKLVPLLRSAGHRVTALDLAASGINPELVDDIPPVSDYFKPLQDFMASLPRHERVVLVGHSFGGLAVCQAMENFPEKISVAVFVTAMMPGPSLNISTLFQESFRRQESVLDSHYTYDNGPNNPATTFIFGPLYLAAKVYQLSPIEDVALATTLLRPLRLYSLENMSRELVLSSKKYGSVRRVFVISEKDKVGKKEFQKWLVAKNPPDEVEEIKGSDHMVMMSKPVELCVLLLGIAGKYS</sequence>
<dbReference type="InterPro" id="IPR000073">
    <property type="entry name" value="AB_hydrolase_1"/>
</dbReference>
<name>A0A7J7HFE5_CAMSI</name>
<evidence type="ECO:0000256" key="1">
    <source>
        <dbReference type="SAM" id="SignalP"/>
    </source>
</evidence>
<protein>
    <recommendedName>
        <fullName evidence="2">AB hydrolase-1 domain-containing protein</fullName>
    </recommendedName>
</protein>
<evidence type="ECO:0000313" key="3">
    <source>
        <dbReference type="EMBL" id="KAF5951419.1"/>
    </source>
</evidence>
<keyword evidence="4" id="KW-1185">Reference proteome</keyword>
<reference evidence="4" key="1">
    <citation type="journal article" date="2020" name="Nat. Commun.">
        <title>Genome assembly of wild tea tree DASZ reveals pedigree and selection history of tea varieties.</title>
        <authorList>
            <person name="Zhang W."/>
            <person name="Zhang Y."/>
            <person name="Qiu H."/>
            <person name="Guo Y."/>
            <person name="Wan H."/>
            <person name="Zhang X."/>
            <person name="Scossa F."/>
            <person name="Alseekh S."/>
            <person name="Zhang Q."/>
            <person name="Wang P."/>
            <person name="Xu L."/>
            <person name="Schmidt M.H."/>
            <person name="Jia X."/>
            <person name="Li D."/>
            <person name="Zhu A."/>
            <person name="Guo F."/>
            <person name="Chen W."/>
            <person name="Ni D."/>
            <person name="Usadel B."/>
            <person name="Fernie A.R."/>
            <person name="Wen W."/>
        </authorList>
    </citation>
    <scope>NUCLEOTIDE SEQUENCE [LARGE SCALE GENOMIC DNA]</scope>
    <source>
        <strain evidence="4">cv. G240</strain>
    </source>
</reference>
<gene>
    <name evidence="3" type="ORF">HYC85_009363</name>
</gene>
<feature type="signal peptide" evidence="1">
    <location>
        <begin position="1"/>
        <end position="24"/>
    </location>
</feature>
<accession>A0A7J7HFE5</accession>
<dbReference type="SUPFAM" id="SSF53474">
    <property type="entry name" value="alpha/beta-Hydrolases"/>
    <property type="match status" value="1"/>
</dbReference>
<feature type="chain" id="PRO_5029823449" description="AB hydrolase-1 domain-containing protein" evidence="1">
    <location>
        <begin position="25"/>
        <end position="288"/>
    </location>
</feature>
<comment type="caution">
    <text evidence="3">The sequence shown here is derived from an EMBL/GenBank/DDBJ whole genome shotgun (WGS) entry which is preliminary data.</text>
</comment>
<reference evidence="3 4" key="2">
    <citation type="submission" date="2020-07" db="EMBL/GenBank/DDBJ databases">
        <title>Genome assembly of wild tea tree DASZ reveals pedigree and selection history of tea varieties.</title>
        <authorList>
            <person name="Zhang W."/>
        </authorList>
    </citation>
    <scope>NUCLEOTIDE SEQUENCE [LARGE SCALE GENOMIC DNA]</scope>
    <source>
        <strain evidence="4">cv. G240</strain>
        <tissue evidence="3">Leaf</tissue>
    </source>
</reference>
<dbReference type="FunFam" id="3.40.50.1820:FF:000051">
    <property type="entry name" value="(S)-hydroxynitrile lyase"/>
    <property type="match status" value="1"/>
</dbReference>
<dbReference type="GO" id="GO:0009694">
    <property type="term" value="P:jasmonic acid metabolic process"/>
    <property type="evidence" value="ECO:0007669"/>
    <property type="project" value="TreeGrafter"/>
</dbReference>
<dbReference type="GO" id="GO:0009696">
    <property type="term" value="P:salicylic acid metabolic process"/>
    <property type="evidence" value="ECO:0007669"/>
    <property type="project" value="TreeGrafter"/>
</dbReference>
<dbReference type="EMBL" id="JACBKZ010000004">
    <property type="protein sequence ID" value="KAF5951419.1"/>
    <property type="molecule type" value="Genomic_DNA"/>
</dbReference>
<dbReference type="InterPro" id="IPR045889">
    <property type="entry name" value="MES/HNL"/>
</dbReference>
<keyword evidence="1" id="KW-0732">Signal</keyword>
<dbReference type="AlphaFoldDB" id="A0A7J7HFE5"/>
<evidence type="ECO:0000313" key="4">
    <source>
        <dbReference type="Proteomes" id="UP000593564"/>
    </source>
</evidence>
<proteinExistence type="predicted"/>